<accession>A0A8J6P289</accession>
<dbReference type="Proteomes" id="UP000605201">
    <property type="component" value="Unassembled WGS sequence"/>
</dbReference>
<reference evidence="1 2" key="1">
    <citation type="submission" date="2020-08" db="EMBL/GenBank/DDBJ databases">
        <title>Bridging the membrane lipid divide: bacteria of the FCB group superphylum have the potential to synthesize archaeal ether lipids.</title>
        <authorList>
            <person name="Villanueva L."/>
            <person name="Von Meijenfeldt F.A.B."/>
            <person name="Westbye A.B."/>
            <person name="Yadav S."/>
            <person name="Hopmans E.C."/>
            <person name="Dutilh B.E."/>
            <person name="Sinninghe Damste J.S."/>
        </authorList>
    </citation>
    <scope>NUCLEOTIDE SEQUENCE [LARGE SCALE GENOMIC DNA]</scope>
    <source>
        <strain evidence="1">NIOZ-UU17</strain>
    </source>
</reference>
<sequence length="73" mass="8263">MTSMVPVLHIADATAEVLVNDGIKQVGLLGTKFIMEHDYYKRRLSKKYDLDVIVPNPEVGDIIIITNQLRKHS</sequence>
<evidence type="ECO:0000313" key="1">
    <source>
        <dbReference type="EMBL" id="MBC8431595.1"/>
    </source>
</evidence>
<dbReference type="SUPFAM" id="SSF53681">
    <property type="entry name" value="Aspartate/glutamate racemase"/>
    <property type="match status" value="1"/>
</dbReference>
<gene>
    <name evidence="1" type="ORF">H8D96_06710</name>
</gene>
<name>A0A8J6P289_9BACT</name>
<evidence type="ECO:0000313" key="2">
    <source>
        <dbReference type="Proteomes" id="UP000605201"/>
    </source>
</evidence>
<dbReference type="InterPro" id="IPR001920">
    <property type="entry name" value="Asp/Glu_race"/>
</dbReference>
<dbReference type="EMBL" id="JACNIG010000157">
    <property type="protein sequence ID" value="MBC8431595.1"/>
    <property type="molecule type" value="Genomic_DNA"/>
</dbReference>
<dbReference type="AlphaFoldDB" id="A0A8J6P289"/>
<dbReference type="GO" id="GO:0016855">
    <property type="term" value="F:racemase and epimerase activity, acting on amino acids and derivatives"/>
    <property type="evidence" value="ECO:0007669"/>
    <property type="project" value="InterPro"/>
</dbReference>
<organism evidence="1 2">
    <name type="scientific">Candidatus Desulfatibia vada</name>
    <dbReference type="NCBI Taxonomy" id="2841696"/>
    <lineage>
        <taxon>Bacteria</taxon>
        <taxon>Pseudomonadati</taxon>
        <taxon>Thermodesulfobacteriota</taxon>
        <taxon>Desulfobacteria</taxon>
        <taxon>Desulfobacterales</taxon>
        <taxon>Desulfobacterales incertae sedis</taxon>
        <taxon>Candidatus Desulfatibia</taxon>
    </lineage>
</organism>
<dbReference type="Gene3D" id="3.40.50.1860">
    <property type="match status" value="1"/>
</dbReference>
<protein>
    <submittedName>
        <fullName evidence="1">Aspartate/glutamate racemase family protein</fullName>
    </submittedName>
</protein>
<proteinExistence type="predicted"/>
<comment type="caution">
    <text evidence="1">The sequence shown here is derived from an EMBL/GenBank/DDBJ whole genome shotgun (WGS) entry which is preliminary data.</text>
</comment>